<keyword evidence="4" id="KW-0663">Pyridoxal phosphate</keyword>
<reference evidence="11" key="1">
    <citation type="submission" date="2015-02" db="EMBL/GenBank/DDBJ databases">
        <title>A transcriptome of Wollemia nobilis - a relic of Gondwana.</title>
        <authorList>
            <person name="Chia J.Y."/>
            <person name="Leong Y.S."/>
            <person name="Abdul Karim S."/>
            <person name="Wan Azmi N."/>
            <person name="Hercus R."/>
            <person name="Croft L."/>
        </authorList>
    </citation>
    <scope>NUCLEOTIDE SEQUENCE</scope>
    <source>
        <strain evidence="11">MaeBrown</strain>
        <tissue evidence="11">Leaf</tissue>
    </source>
</reference>
<evidence type="ECO:0000256" key="1">
    <source>
        <dbReference type="ARBA" id="ARBA00004737"/>
    </source>
</evidence>
<keyword evidence="6" id="KW-0704">Schiff base</keyword>
<dbReference type="PANTHER" id="PTHR31829:SF0">
    <property type="entry name" value="PYRIDOXAL 5'-PHOSPHATE SYNTHASE SUBUNIT SNZ1-RELATED"/>
    <property type="match status" value="1"/>
</dbReference>
<accession>A0A0C9S5E9</accession>
<dbReference type="InterPro" id="IPR011060">
    <property type="entry name" value="RibuloseP-bd_barrel"/>
</dbReference>
<dbReference type="InterPro" id="IPR033755">
    <property type="entry name" value="PdxS/SNZ_N"/>
</dbReference>
<dbReference type="InterPro" id="IPR001852">
    <property type="entry name" value="PdxS/SNZ"/>
</dbReference>
<comment type="catalytic activity">
    <reaction evidence="8">
        <text>aldehydo-D-ribose 5-phosphate + D-glyceraldehyde 3-phosphate + L-glutamine = pyridoxal 5'-phosphate + L-glutamate + phosphate + 3 H2O + H(+)</text>
        <dbReference type="Rhea" id="RHEA:31507"/>
        <dbReference type="ChEBI" id="CHEBI:15377"/>
        <dbReference type="ChEBI" id="CHEBI:15378"/>
        <dbReference type="ChEBI" id="CHEBI:29985"/>
        <dbReference type="ChEBI" id="CHEBI:43474"/>
        <dbReference type="ChEBI" id="CHEBI:58273"/>
        <dbReference type="ChEBI" id="CHEBI:58359"/>
        <dbReference type="ChEBI" id="CHEBI:59776"/>
        <dbReference type="ChEBI" id="CHEBI:597326"/>
        <dbReference type="EC" id="4.3.3.6"/>
    </reaction>
</comment>
<dbReference type="GO" id="GO:0036381">
    <property type="term" value="F:pyridoxal 5'-phosphate synthase (glutamine hydrolysing) activity"/>
    <property type="evidence" value="ECO:0007669"/>
    <property type="project" value="UniProtKB-EC"/>
</dbReference>
<dbReference type="EMBL" id="GCHU01019377">
    <property type="protein sequence ID" value="JAG86048.1"/>
    <property type="molecule type" value="Transcribed_RNA"/>
</dbReference>
<evidence type="ECO:0000256" key="9">
    <source>
        <dbReference type="PROSITE-ProRule" id="PRU00481"/>
    </source>
</evidence>
<name>A0A0C9S5E9_9CONI</name>
<comment type="function">
    <text evidence="7">Catalyzes the formation of pyridoxal 5'-phosphate from ribose 5-phosphate (RBP), glyceraldehyde 3-phosphate (G3P) and ammonia. The ammonia is provided by PDX2. Can also use ribulose 5-phosphate and dihydroxyacetone phosphate as substrates, resulting from enzyme-catalyzed isomerization of RBP and G3P, respectively. Also plays an indirect role in resistance to singlet oxygen-generating photosensitizers.</text>
</comment>
<dbReference type="GO" id="GO:0008615">
    <property type="term" value="P:pyridoxine biosynthetic process"/>
    <property type="evidence" value="ECO:0007669"/>
    <property type="project" value="TreeGrafter"/>
</dbReference>
<dbReference type="PANTHER" id="PTHR31829">
    <property type="entry name" value="PYRIDOXAL 5'-PHOSPHATE SYNTHASE SUBUNIT SNZ1-RELATED"/>
    <property type="match status" value="1"/>
</dbReference>
<sequence length="293" mass="31127">MSGNQSGVVALLDNGDSKKSSSYAVKVGLAQMLRGGVIVEVRGVEQARIAEEAGAIAVVAAEPIGPGVNRMCDPGLVLELKKSVGIPVISRARIGHFVEAQVLESVGADFIDESEELTPADDANFINKHNFRRPFVCGCSDLGGALRRVAEGAAMMRTEGNQSGDVCDAVRNVRAVLGDVRRLQIIDEDELYAFAKQMAAPFELVKLTKQLGRLPVLVFAAGGIATPADAAMMMQIGCDGVFVDSSVFDCPNPAARVRAFVQAVVNYNDSQILAKVSSTMEDLEINETDLVQS</sequence>
<dbReference type="PROSITE" id="PS51129">
    <property type="entry name" value="PDXS_SNZ_2"/>
    <property type="match status" value="1"/>
</dbReference>
<dbReference type="Pfam" id="PF01680">
    <property type="entry name" value="SOR_SNZ"/>
    <property type="match status" value="1"/>
</dbReference>
<dbReference type="GO" id="GO:0006520">
    <property type="term" value="P:amino acid metabolic process"/>
    <property type="evidence" value="ECO:0007669"/>
    <property type="project" value="TreeGrafter"/>
</dbReference>
<evidence type="ECO:0000256" key="6">
    <source>
        <dbReference type="ARBA" id="ARBA00023270"/>
    </source>
</evidence>
<evidence type="ECO:0000259" key="10">
    <source>
        <dbReference type="Pfam" id="PF01680"/>
    </source>
</evidence>
<dbReference type="InterPro" id="IPR013785">
    <property type="entry name" value="Aldolase_TIM"/>
</dbReference>
<evidence type="ECO:0000256" key="4">
    <source>
        <dbReference type="ARBA" id="ARBA00022898"/>
    </source>
</evidence>
<protein>
    <recommendedName>
        <fullName evidence="3">pyridoxal 5'-phosphate synthase (glutamine hydrolyzing)</fullName>
        <ecNumber evidence="3">4.3.3.6</ecNumber>
    </recommendedName>
</protein>
<evidence type="ECO:0000256" key="7">
    <source>
        <dbReference type="ARBA" id="ARBA00037142"/>
    </source>
</evidence>
<evidence type="ECO:0000256" key="3">
    <source>
        <dbReference type="ARBA" id="ARBA00012084"/>
    </source>
</evidence>
<dbReference type="Gene3D" id="3.20.20.70">
    <property type="entry name" value="Aldolase class I"/>
    <property type="match status" value="1"/>
</dbReference>
<dbReference type="GO" id="GO:0042823">
    <property type="term" value="P:pyridoxal phosphate biosynthetic process"/>
    <property type="evidence" value="ECO:0007669"/>
    <property type="project" value="InterPro"/>
</dbReference>
<comment type="pathway">
    <text evidence="1">Cofactor biosynthesis; pyridoxal 5'-phosphate biosynthesis.</text>
</comment>
<dbReference type="AlphaFoldDB" id="A0A0C9S5E9"/>
<feature type="domain" description="PdxS/SNZ N-terminal" evidence="10">
    <location>
        <begin position="24"/>
        <end position="221"/>
    </location>
</feature>
<dbReference type="SUPFAM" id="SSF51366">
    <property type="entry name" value="Ribulose-phoshate binding barrel"/>
    <property type="match status" value="1"/>
</dbReference>
<evidence type="ECO:0000313" key="11">
    <source>
        <dbReference type="EMBL" id="JAG86048.1"/>
    </source>
</evidence>
<organism evidence="11">
    <name type="scientific">Wollemia nobilis</name>
    <dbReference type="NCBI Taxonomy" id="56998"/>
    <lineage>
        <taxon>Eukaryota</taxon>
        <taxon>Viridiplantae</taxon>
        <taxon>Streptophyta</taxon>
        <taxon>Embryophyta</taxon>
        <taxon>Tracheophyta</taxon>
        <taxon>Spermatophyta</taxon>
        <taxon>Pinopsida</taxon>
        <taxon>Pinidae</taxon>
        <taxon>Conifers II</taxon>
        <taxon>Araucariales</taxon>
        <taxon>Araucariaceae</taxon>
        <taxon>Wollemia</taxon>
    </lineage>
</organism>
<comment type="similarity">
    <text evidence="2 9">Belongs to the PdxS/SNZ family.</text>
</comment>
<evidence type="ECO:0000256" key="5">
    <source>
        <dbReference type="ARBA" id="ARBA00023239"/>
    </source>
</evidence>
<evidence type="ECO:0000256" key="2">
    <source>
        <dbReference type="ARBA" id="ARBA00007281"/>
    </source>
</evidence>
<dbReference type="EC" id="4.3.3.6" evidence="3"/>
<proteinExistence type="inferred from homology"/>
<evidence type="ECO:0000256" key="8">
    <source>
        <dbReference type="ARBA" id="ARBA00047992"/>
    </source>
</evidence>
<keyword evidence="5" id="KW-0456">Lyase</keyword>